<sequence>MKKTMKIQTGNAHDAETNGTGWFLGFSDWTLNDPSGLLHIPKHETLTGLCVKWYDHPSGDDSGNSKPVSEGRTISLLVSEGSAFRIEFSPSPDFSPEEVQTVLLERHGDFAIWGEGLYHRWHCLSRATVLTIRWNPATAATNDETSA</sequence>
<keyword evidence="2" id="KW-1185">Reference proteome</keyword>
<accession>A0A6S6M825</accession>
<evidence type="ECO:0000313" key="1">
    <source>
        <dbReference type="EMBL" id="BCG47575.1"/>
    </source>
</evidence>
<gene>
    <name evidence="1" type="ORF">GEOBRER4_n2412</name>
</gene>
<dbReference type="AlphaFoldDB" id="A0A6S6M825"/>
<proteinExistence type="predicted"/>
<evidence type="ECO:0000313" key="2">
    <source>
        <dbReference type="Proteomes" id="UP000515472"/>
    </source>
</evidence>
<protein>
    <submittedName>
        <fullName evidence="1">Uncharacterized protein</fullName>
    </submittedName>
</protein>
<reference evidence="1 2" key="1">
    <citation type="submission" date="2020-06" db="EMBL/GenBank/DDBJ databases">
        <title>Interaction of electrochemicaly active bacteria, Geobacter bremensis R4 on different carbon anode.</title>
        <authorList>
            <person name="Meng L."/>
            <person name="Yoshida N."/>
        </authorList>
    </citation>
    <scope>NUCLEOTIDE SEQUENCE [LARGE SCALE GENOMIC DNA]</scope>
    <source>
        <strain evidence="1 2">R4</strain>
    </source>
</reference>
<name>A0A6S6M825_9BACT</name>
<dbReference type="KEGG" id="gbn:GEOBRER4_23250"/>
<dbReference type="RefSeq" id="WP_226377768.1">
    <property type="nucleotide sequence ID" value="NZ_AP023213.1"/>
</dbReference>
<dbReference type="Proteomes" id="UP000515472">
    <property type="component" value="Chromosome"/>
</dbReference>
<dbReference type="EMBL" id="AP023213">
    <property type="protein sequence ID" value="BCG47575.1"/>
    <property type="molecule type" value="Genomic_DNA"/>
</dbReference>
<organism evidence="1 2">
    <name type="scientific">Citrifermentans bremense</name>
    <dbReference type="NCBI Taxonomy" id="60035"/>
    <lineage>
        <taxon>Bacteria</taxon>
        <taxon>Pseudomonadati</taxon>
        <taxon>Thermodesulfobacteriota</taxon>
        <taxon>Desulfuromonadia</taxon>
        <taxon>Geobacterales</taxon>
        <taxon>Geobacteraceae</taxon>
        <taxon>Citrifermentans</taxon>
    </lineage>
</organism>